<dbReference type="EMBL" id="JAQQWP010000004">
    <property type="protein sequence ID" value="KAK8121558.1"/>
    <property type="molecule type" value="Genomic_DNA"/>
</dbReference>
<keyword evidence="2" id="KW-1185">Reference proteome</keyword>
<name>A0AAW0R2V0_9PEZI</name>
<dbReference type="AlphaFoldDB" id="A0AAW0R2V0"/>
<organism evidence="1 2">
    <name type="scientific">Apiospora kogelbergensis</name>
    <dbReference type="NCBI Taxonomy" id="1337665"/>
    <lineage>
        <taxon>Eukaryota</taxon>
        <taxon>Fungi</taxon>
        <taxon>Dikarya</taxon>
        <taxon>Ascomycota</taxon>
        <taxon>Pezizomycotina</taxon>
        <taxon>Sordariomycetes</taxon>
        <taxon>Xylariomycetidae</taxon>
        <taxon>Amphisphaeriales</taxon>
        <taxon>Apiosporaceae</taxon>
        <taxon>Apiospora</taxon>
    </lineage>
</organism>
<evidence type="ECO:0000313" key="1">
    <source>
        <dbReference type="EMBL" id="KAK8121558.1"/>
    </source>
</evidence>
<comment type="caution">
    <text evidence="1">The sequence shown here is derived from an EMBL/GenBank/DDBJ whole genome shotgun (WGS) entry which is preliminary data.</text>
</comment>
<reference evidence="1 2" key="1">
    <citation type="submission" date="2023-01" db="EMBL/GenBank/DDBJ databases">
        <title>Analysis of 21 Apiospora genomes using comparative genomics revels a genus with tremendous synthesis potential of carbohydrate active enzymes and secondary metabolites.</title>
        <authorList>
            <person name="Sorensen T."/>
        </authorList>
    </citation>
    <scope>NUCLEOTIDE SEQUENCE [LARGE SCALE GENOMIC DNA]</scope>
    <source>
        <strain evidence="1 2">CBS 117206</strain>
    </source>
</reference>
<dbReference type="Proteomes" id="UP001392437">
    <property type="component" value="Unassembled WGS sequence"/>
</dbReference>
<sequence length="186" mass="20907">MISLFFAAQVGQVMGLNQAYYTQEVEKPAVLDPFTTMEPQVKELNSMRMTNLVDAAEEQARQASTDISGRLDKMKTIDGMVFSFTMQSYRVSLLERTEPAGGNVLGMSPSDGPLVSILILLYWNKTEDDETVVSTAREILEDIDRDAASRSTSVPFKYLDYAFSFQDPIWSYGHGNHKTLQEVSRK</sequence>
<gene>
    <name evidence="1" type="ORF">PG999_005678</name>
</gene>
<accession>A0AAW0R2V0</accession>
<proteinExistence type="predicted"/>
<protein>
    <submittedName>
        <fullName evidence="1">FAD-binding domain-containing protein</fullName>
    </submittedName>
</protein>
<evidence type="ECO:0000313" key="2">
    <source>
        <dbReference type="Proteomes" id="UP001392437"/>
    </source>
</evidence>